<keyword evidence="4" id="KW-0406">Ion transport</keyword>
<dbReference type="PANTHER" id="PTHR11878:SF65">
    <property type="entry name" value="NA_CA-EXCHANGE PROTEIN, ISOFORM G"/>
    <property type="match status" value="1"/>
</dbReference>
<dbReference type="SUPFAM" id="SSF141072">
    <property type="entry name" value="CalX-like"/>
    <property type="match status" value="1"/>
</dbReference>
<dbReference type="Pfam" id="PF03160">
    <property type="entry name" value="Calx-beta"/>
    <property type="match status" value="1"/>
</dbReference>
<feature type="domain" description="Calx-beta" evidence="6">
    <location>
        <begin position="92"/>
        <end position="184"/>
    </location>
</feature>
<organism evidence="7 8">
    <name type="scientific">Vibrio spartinae</name>
    <dbReference type="NCBI Taxonomy" id="1918945"/>
    <lineage>
        <taxon>Bacteria</taxon>
        <taxon>Pseudomonadati</taxon>
        <taxon>Pseudomonadota</taxon>
        <taxon>Gammaproteobacteria</taxon>
        <taxon>Vibrionales</taxon>
        <taxon>Vibrionaceae</taxon>
        <taxon>Vibrio</taxon>
    </lineage>
</organism>
<keyword evidence="2" id="KW-0677">Repeat</keyword>
<evidence type="ECO:0000256" key="5">
    <source>
        <dbReference type="SAM" id="Phobius"/>
    </source>
</evidence>
<dbReference type="InterPro" id="IPR051171">
    <property type="entry name" value="CaCA"/>
</dbReference>
<dbReference type="GO" id="GO:0007154">
    <property type="term" value="P:cell communication"/>
    <property type="evidence" value="ECO:0007669"/>
    <property type="project" value="InterPro"/>
</dbReference>
<evidence type="ECO:0000259" key="6">
    <source>
        <dbReference type="Pfam" id="PF03160"/>
    </source>
</evidence>
<keyword evidence="5" id="KW-0812">Transmembrane</keyword>
<evidence type="ECO:0000256" key="3">
    <source>
        <dbReference type="ARBA" id="ARBA00022837"/>
    </source>
</evidence>
<keyword evidence="1" id="KW-0732">Signal</keyword>
<dbReference type="GO" id="GO:0030001">
    <property type="term" value="P:metal ion transport"/>
    <property type="evidence" value="ECO:0007669"/>
    <property type="project" value="TreeGrafter"/>
</dbReference>
<evidence type="ECO:0000313" key="7">
    <source>
        <dbReference type="EMBL" id="SIO96324.1"/>
    </source>
</evidence>
<reference evidence="7 8" key="1">
    <citation type="submission" date="2016-12" db="EMBL/GenBank/DDBJ databases">
        <authorList>
            <person name="Song W.-J."/>
            <person name="Kurnit D.M."/>
        </authorList>
    </citation>
    <scope>NUCLEOTIDE SEQUENCE [LARGE SCALE GENOMIC DNA]</scope>
    <source>
        <strain evidence="7 8">CECT 9026</strain>
    </source>
</reference>
<name>A0A1N6MA69_9VIBR</name>
<dbReference type="EMBL" id="FSSB01000028">
    <property type="protein sequence ID" value="SIO96324.1"/>
    <property type="molecule type" value="Genomic_DNA"/>
</dbReference>
<evidence type="ECO:0000313" key="8">
    <source>
        <dbReference type="Proteomes" id="UP000184774"/>
    </source>
</evidence>
<feature type="transmembrane region" description="Helical" evidence="5">
    <location>
        <begin position="61"/>
        <end position="80"/>
    </location>
</feature>
<dbReference type="InterPro" id="IPR003644">
    <property type="entry name" value="Calx_beta"/>
</dbReference>
<keyword evidence="3" id="KW-0106">Calcium</keyword>
<dbReference type="GO" id="GO:0016020">
    <property type="term" value="C:membrane"/>
    <property type="evidence" value="ECO:0007669"/>
    <property type="project" value="InterPro"/>
</dbReference>
<dbReference type="Proteomes" id="UP000184774">
    <property type="component" value="Unassembled WGS sequence"/>
</dbReference>
<accession>A0A1N6MA69</accession>
<dbReference type="InterPro" id="IPR038081">
    <property type="entry name" value="CalX-like_sf"/>
</dbReference>
<keyword evidence="5" id="KW-1133">Transmembrane helix</keyword>
<gene>
    <name evidence="7" type="ORF">VSP9026_04108</name>
</gene>
<evidence type="ECO:0000256" key="4">
    <source>
        <dbReference type="ARBA" id="ARBA00023065"/>
    </source>
</evidence>
<keyword evidence="5" id="KW-0472">Membrane</keyword>
<keyword evidence="4" id="KW-0813">Transport</keyword>
<proteinExistence type="predicted"/>
<dbReference type="AlphaFoldDB" id="A0A1N6MA69"/>
<dbReference type="PANTHER" id="PTHR11878">
    <property type="entry name" value="SODIUM/CALCIUM EXCHANGER"/>
    <property type="match status" value="1"/>
</dbReference>
<protein>
    <submittedName>
        <fullName evidence="7">Calx-beta domain protein</fullName>
    </submittedName>
</protein>
<evidence type="ECO:0000256" key="1">
    <source>
        <dbReference type="ARBA" id="ARBA00022729"/>
    </source>
</evidence>
<sequence length="341" mass="38600">MKSLCYWGIDMNLSPYSYTYVCTNVATCHCAQVRRPLVFNLLDEKRCPKCGEKLLRMKFRLNLVACLAWGCLIAVGYWVFSNVIFKPDIEGVRFSKTVTKVKEEDAIAEVVLLLEHPATQAIDVKYETRDRTAQSGVDYTNTKGTVHFSTGDTQRSLFVSIQPDRNISEPNETFDIILTNVRYQPKHTIVILEQGVNKDLLAKSELVIASLSVLAADIANDIATIKIIEGVSAPSKELASRYEMVKSNLSSERERYLLLFKDALALDPEVIKLSIKKRLTALEKKGYKHQLIATTLMEKQLINYMNDQIPMLDLWISELGELVTVEQVPQETDENETRLSA</sequence>
<evidence type="ECO:0000256" key="2">
    <source>
        <dbReference type="ARBA" id="ARBA00022737"/>
    </source>
</evidence>
<dbReference type="Gene3D" id="2.60.40.2030">
    <property type="match status" value="1"/>
</dbReference>